<organism evidence="1">
    <name type="scientific">Microviridae sp. ctX1a4</name>
    <dbReference type="NCBI Taxonomy" id="2826738"/>
    <lineage>
        <taxon>Viruses</taxon>
        <taxon>Monodnaviria</taxon>
        <taxon>Sangervirae</taxon>
        <taxon>Phixviricota</taxon>
        <taxon>Malgrandaviricetes</taxon>
        <taxon>Petitvirales</taxon>
        <taxon>Microviridae</taxon>
    </lineage>
</organism>
<sequence>MNEKVKKIVKWIAVIAAAIGAAAAVIMEQGCTHKHILKANGIKIDTIEVSTSTKIK</sequence>
<name>A0A8S5M4C5_9VIRU</name>
<reference evidence="1" key="1">
    <citation type="journal article" date="2021" name="Proc. Natl. Acad. Sci. U.S.A.">
        <title>A Catalog of Tens of Thousands of Viruses from Human Metagenomes Reveals Hidden Associations with Chronic Diseases.</title>
        <authorList>
            <person name="Tisza M.J."/>
            <person name="Buck C.B."/>
        </authorList>
    </citation>
    <scope>NUCLEOTIDE SEQUENCE</scope>
    <source>
        <strain evidence="1">CtX1a4</strain>
    </source>
</reference>
<evidence type="ECO:0000313" key="1">
    <source>
        <dbReference type="EMBL" id="DAD77046.1"/>
    </source>
</evidence>
<dbReference type="EMBL" id="BK014816">
    <property type="protein sequence ID" value="DAD77046.1"/>
    <property type="molecule type" value="Genomic_DNA"/>
</dbReference>
<protein>
    <submittedName>
        <fullName evidence="1">Uncharacterized protein</fullName>
    </submittedName>
</protein>
<accession>A0A8S5M4C5</accession>
<proteinExistence type="predicted"/>